<name>A0A2P2PG65_RHIMU</name>
<dbReference type="EMBL" id="GGEC01073197">
    <property type="protein sequence ID" value="MBX53681.1"/>
    <property type="molecule type" value="Transcribed_RNA"/>
</dbReference>
<protein>
    <submittedName>
        <fullName evidence="1">Uncharacterized protein</fullName>
    </submittedName>
</protein>
<reference evidence="1" key="1">
    <citation type="submission" date="2018-02" db="EMBL/GenBank/DDBJ databases">
        <title>Rhizophora mucronata_Transcriptome.</title>
        <authorList>
            <person name="Meera S.P."/>
            <person name="Sreeshan A."/>
            <person name="Augustine A."/>
        </authorList>
    </citation>
    <scope>NUCLEOTIDE SEQUENCE</scope>
    <source>
        <tissue evidence="1">Leaf</tissue>
    </source>
</reference>
<proteinExistence type="predicted"/>
<accession>A0A2P2PG65</accession>
<organism evidence="1">
    <name type="scientific">Rhizophora mucronata</name>
    <name type="common">Asiatic mangrove</name>
    <dbReference type="NCBI Taxonomy" id="61149"/>
    <lineage>
        <taxon>Eukaryota</taxon>
        <taxon>Viridiplantae</taxon>
        <taxon>Streptophyta</taxon>
        <taxon>Embryophyta</taxon>
        <taxon>Tracheophyta</taxon>
        <taxon>Spermatophyta</taxon>
        <taxon>Magnoliopsida</taxon>
        <taxon>eudicotyledons</taxon>
        <taxon>Gunneridae</taxon>
        <taxon>Pentapetalae</taxon>
        <taxon>rosids</taxon>
        <taxon>fabids</taxon>
        <taxon>Malpighiales</taxon>
        <taxon>Rhizophoraceae</taxon>
        <taxon>Rhizophora</taxon>
    </lineage>
</organism>
<sequence>MGHLMYVISLKIIVCLIWQHHKGLYCFLLEILIL</sequence>
<evidence type="ECO:0000313" key="1">
    <source>
        <dbReference type="EMBL" id="MBX53681.1"/>
    </source>
</evidence>
<dbReference type="AlphaFoldDB" id="A0A2P2PG65"/>